<dbReference type="GO" id="GO:0003677">
    <property type="term" value="F:DNA binding"/>
    <property type="evidence" value="ECO:0007669"/>
    <property type="project" value="UniProtKB-KW"/>
</dbReference>
<name>A0A1I0QXA9_9EURY</name>
<proteinExistence type="predicted"/>
<protein>
    <submittedName>
        <fullName evidence="1">Homeodomain-like domain-containing protein</fullName>
    </submittedName>
</protein>
<evidence type="ECO:0000313" key="1">
    <source>
        <dbReference type="EMBL" id="SEW32452.1"/>
    </source>
</evidence>
<keyword evidence="2" id="KW-1185">Reference proteome</keyword>
<sequence length="83" mass="9585">MPAEIDDEKRSQIIYYSALGYSQQEISDEVGVARNTVKKYQQKTRKAVESADTPRKTLADIIENQYDWEQSQSRNVSFGDHPM</sequence>
<keyword evidence="1" id="KW-0238">DNA-binding</keyword>
<dbReference type="OrthoDB" id="375084at2157"/>
<organism evidence="1 2">
    <name type="scientific">Natrinema salifodinae</name>
    <dbReference type="NCBI Taxonomy" id="1202768"/>
    <lineage>
        <taxon>Archaea</taxon>
        <taxon>Methanobacteriati</taxon>
        <taxon>Methanobacteriota</taxon>
        <taxon>Stenosarchaea group</taxon>
        <taxon>Halobacteria</taxon>
        <taxon>Halobacteriales</taxon>
        <taxon>Natrialbaceae</taxon>
        <taxon>Natrinema</taxon>
    </lineage>
</organism>
<accession>A0A1I0QXA9</accession>
<reference evidence="2" key="1">
    <citation type="submission" date="2016-10" db="EMBL/GenBank/DDBJ databases">
        <authorList>
            <person name="Varghese N."/>
        </authorList>
    </citation>
    <scope>NUCLEOTIDE SEQUENCE [LARGE SCALE GENOMIC DNA]</scope>
    <source>
        <strain evidence="2">CGMCC 1.12284</strain>
    </source>
</reference>
<dbReference type="EMBL" id="FOIS01000006">
    <property type="protein sequence ID" value="SEW32452.1"/>
    <property type="molecule type" value="Genomic_DNA"/>
</dbReference>
<keyword evidence="1" id="KW-0371">Homeobox</keyword>
<dbReference type="InterPro" id="IPR013324">
    <property type="entry name" value="RNA_pol_sigma_r3/r4-like"/>
</dbReference>
<dbReference type="AlphaFoldDB" id="A0A1I0QXA9"/>
<gene>
    <name evidence="1" type="ORF">SAMN05216285_4107</name>
</gene>
<dbReference type="RefSeq" id="WP_049990556.1">
    <property type="nucleotide sequence ID" value="NZ_FOIS01000006.1"/>
</dbReference>
<dbReference type="Proteomes" id="UP000183275">
    <property type="component" value="Unassembled WGS sequence"/>
</dbReference>
<dbReference type="STRING" id="1202768.SAMN05216285_4107"/>
<evidence type="ECO:0000313" key="2">
    <source>
        <dbReference type="Proteomes" id="UP000183275"/>
    </source>
</evidence>
<dbReference type="SUPFAM" id="SSF88659">
    <property type="entry name" value="Sigma3 and sigma4 domains of RNA polymerase sigma factors"/>
    <property type="match status" value="1"/>
</dbReference>